<comment type="caution">
    <text evidence="1">The sequence shown here is derived from an EMBL/GenBank/DDBJ whole genome shotgun (WGS) entry which is preliminary data.</text>
</comment>
<protein>
    <submittedName>
        <fullName evidence="1">Uncharacterized protein</fullName>
    </submittedName>
</protein>
<sequence>MVLQAHMPRYSSFTDRHQDWGWKEKVAIWPDMPKGGTRLWDRLSAIIINIPNYLNTTSEKTLLVPAILFSPNLLLTAYNPFRDIIDKPEVTNKLAAAFVSGYSYLKTNNVHISKIVCGRQIVHMPDDKVEHWHGTDKKHSPVHDLIVLRVDEEFINTAFTNLFHHDGDIYNNKEGRGYLGPMRTHFADVHEKFGVNAMIYSLGYKTKKEMTDYNKIRPFLIKSVEKSLVNCEEWMPRPWGYFICFNNTDNHYGLGSGAMLFSKYKLFGVGSFLLFRQTKSILVFTDIRPYRKLLFQTCSDKEFVG</sequence>
<proteinExistence type="predicted"/>
<gene>
    <name evidence="1" type="ORF">B5V51_14307</name>
</gene>
<name>A0A2A4IRU6_HELVI</name>
<evidence type="ECO:0000313" key="1">
    <source>
        <dbReference type="EMBL" id="PCG62495.1"/>
    </source>
</evidence>
<organism evidence="1">
    <name type="scientific">Heliothis virescens</name>
    <name type="common">Tobacco budworm moth</name>
    <dbReference type="NCBI Taxonomy" id="7102"/>
    <lineage>
        <taxon>Eukaryota</taxon>
        <taxon>Metazoa</taxon>
        <taxon>Ecdysozoa</taxon>
        <taxon>Arthropoda</taxon>
        <taxon>Hexapoda</taxon>
        <taxon>Insecta</taxon>
        <taxon>Pterygota</taxon>
        <taxon>Neoptera</taxon>
        <taxon>Endopterygota</taxon>
        <taxon>Lepidoptera</taxon>
        <taxon>Glossata</taxon>
        <taxon>Ditrysia</taxon>
        <taxon>Noctuoidea</taxon>
        <taxon>Noctuidae</taxon>
        <taxon>Heliothinae</taxon>
        <taxon>Heliothis</taxon>
    </lineage>
</organism>
<dbReference type="EMBL" id="NWSH01008576">
    <property type="protein sequence ID" value="PCG62495.1"/>
    <property type="molecule type" value="Genomic_DNA"/>
</dbReference>
<accession>A0A2A4IRU6</accession>
<dbReference type="AlphaFoldDB" id="A0A2A4IRU6"/>
<reference evidence="1" key="1">
    <citation type="submission" date="2017-09" db="EMBL/GenBank/DDBJ databases">
        <title>Contemporary evolution of a Lepidopteran species, Heliothis virescens, in response to modern agricultural practices.</title>
        <authorList>
            <person name="Fritz M.L."/>
            <person name="Deyonke A.M."/>
            <person name="Papanicolaou A."/>
            <person name="Micinski S."/>
            <person name="Westbrook J."/>
            <person name="Gould F."/>
        </authorList>
    </citation>
    <scope>NUCLEOTIDE SEQUENCE [LARGE SCALE GENOMIC DNA]</scope>
    <source>
        <strain evidence="1">HvINT-</strain>
        <tissue evidence="1">Whole body</tissue>
    </source>
</reference>